<dbReference type="RefSeq" id="WP_135060211.1">
    <property type="nucleotide sequence ID" value="NZ_CP038254.1"/>
</dbReference>
<evidence type="ECO:0000259" key="1">
    <source>
        <dbReference type="Pfam" id="PF04316"/>
    </source>
</evidence>
<feature type="domain" description="Anti-sigma-28 factor FlgM C-terminal" evidence="1">
    <location>
        <begin position="53"/>
        <end position="97"/>
    </location>
</feature>
<organism evidence="2 3">
    <name type="scientific">Legionella israelensis</name>
    <dbReference type="NCBI Taxonomy" id="454"/>
    <lineage>
        <taxon>Bacteria</taxon>
        <taxon>Pseudomonadati</taxon>
        <taxon>Pseudomonadota</taxon>
        <taxon>Gammaproteobacteria</taxon>
        <taxon>Legionellales</taxon>
        <taxon>Legionellaceae</taxon>
        <taxon>Legionella</taxon>
    </lineage>
</organism>
<accession>A0AAX1EFN0</accession>
<dbReference type="SUPFAM" id="SSF101498">
    <property type="entry name" value="Anti-sigma factor FlgM"/>
    <property type="match status" value="1"/>
</dbReference>
<name>A0AAX1EFN0_9GAMM</name>
<dbReference type="InterPro" id="IPR031316">
    <property type="entry name" value="FlgM_C"/>
</dbReference>
<dbReference type="InterPro" id="IPR035890">
    <property type="entry name" value="Anti-sigma-28_factor_FlgM_sf"/>
</dbReference>
<dbReference type="EMBL" id="CP038254">
    <property type="protein sequence ID" value="QBR83916.1"/>
    <property type="molecule type" value="Genomic_DNA"/>
</dbReference>
<dbReference type="Pfam" id="PF04316">
    <property type="entry name" value="FlgM"/>
    <property type="match status" value="1"/>
</dbReference>
<protein>
    <recommendedName>
        <fullName evidence="1">Anti-sigma-28 factor FlgM C-terminal domain-containing protein</fullName>
    </recommendedName>
</protein>
<sequence length="103" mass="11781">MENVIERDPMVDEVDETTIFKSFHSKKQINFAQKTMPNMQIKKENTSTENASGQIEALKAYILNALEVDHIKVSHFKTEIQSGRYKINSDTIASQLLTTMEFA</sequence>
<evidence type="ECO:0000313" key="2">
    <source>
        <dbReference type="EMBL" id="QBR83916.1"/>
    </source>
</evidence>
<gene>
    <name evidence="2" type="ORF">E3983_05885</name>
</gene>
<reference evidence="2 3" key="1">
    <citation type="submission" date="2019-03" db="EMBL/GenBank/DDBJ databases">
        <title>Diverse conjugative elements silence natural transformation in Legionella species.</title>
        <authorList>
            <person name="Durieux I."/>
            <person name="Ginevra C."/>
            <person name="Attaiech L."/>
            <person name="Picq K."/>
            <person name="Juan P.A."/>
            <person name="Jarraud S."/>
            <person name="Charpentier X."/>
        </authorList>
    </citation>
    <scope>NUCLEOTIDE SEQUENCE [LARGE SCALE GENOMIC DNA]</scope>
    <source>
        <strain evidence="2 3">HL-0427-4011</strain>
    </source>
</reference>
<dbReference type="Proteomes" id="UP000295517">
    <property type="component" value="Chromosome"/>
</dbReference>
<dbReference type="AlphaFoldDB" id="A0AAX1EFN0"/>
<evidence type="ECO:0000313" key="3">
    <source>
        <dbReference type="Proteomes" id="UP000295517"/>
    </source>
</evidence>
<proteinExistence type="predicted"/>